<dbReference type="EMBL" id="QXGF01000036">
    <property type="protein sequence ID" value="KAE8948904.1"/>
    <property type="molecule type" value="Genomic_DNA"/>
</dbReference>
<feature type="region of interest" description="Disordered" evidence="1">
    <location>
        <begin position="79"/>
        <end position="238"/>
    </location>
</feature>
<evidence type="ECO:0000313" key="2">
    <source>
        <dbReference type="EMBL" id="KAE8948904.1"/>
    </source>
</evidence>
<gene>
    <name evidence="6" type="ORF">PF005_g1438</name>
    <name evidence="5" type="ORF">PF006_g1141</name>
    <name evidence="4" type="ORF">PF007_g1439</name>
    <name evidence="2" type="ORF">PF009_g1547</name>
    <name evidence="3" type="ORF">PF011_g931</name>
</gene>
<evidence type="ECO:0000313" key="11">
    <source>
        <dbReference type="Proteomes" id="UP000460718"/>
    </source>
</evidence>
<feature type="compositionally biased region" description="Polar residues" evidence="1">
    <location>
        <begin position="174"/>
        <end position="187"/>
    </location>
</feature>
<keyword evidence="8" id="KW-1185">Reference proteome</keyword>
<dbReference type="Proteomes" id="UP000433483">
    <property type="component" value="Unassembled WGS sequence"/>
</dbReference>
<dbReference type="Proteomes" id="UP000429523">
    <property type="component" value="Unassembled WGS sequence"/>
</dbReference>
<evidence type="ECO:0000313" key="5">
    <source>
        <dbReference type="EMBL" id="KAE9154873.1"/>
    </source>
</evidence>
<feature type="compositionally biased region" description="Low complexity" evidence="1">
    <location>
        <begin position="123"/>
        <end position="144"/>
    </location>
</feature>
<reference evidence="7 8" key="1">
    <citation type="submission" date="2018-08" db="EMBL/GenBank/DDBJ databases">
        <title>Genomic investigation of the strawberry pathogen Phytophthora fragariae indicates pathogenicity is determined by transcriptional variation in three key races.</title>
        <authorList>
            <person name="Adams T.M."/>
            <person name="Armitage A.D."/>
            <person name="Sobczyk M.K."/>
            <person name="Bates H.J."/>
            <person name="Dunwell J.M."/>
            <person name="Nellist C.F."/>
            <person name="Harrison R.J."/>
        </authorList>
    </citation>
    <scope>NUCLEOTIDE SEQUENCE [LARGE SCALE GENOMIC DNA]</scope>
    <source>
        <strain evidence="6 8">NOV-27</strain>
        <strain evidence="5 9">NOV-5</strain>
        <strain evidence="4 10">NOV-71</strain>
        <strain evidence="2 7">NOV-9</strain>
        <strain evidence="3 11">SCRP245</strain>
    </source>
</reference>
<comment type="caution">
    <text evidence="5">The sequence shown here is derived from an EMBL/GenBank/DDBJ whole genome shotgun (WGS) entry which is preliminary data.</text>
</comment>
<dbReference type="Proteomes" id="UP000441208">
    <property type="component" value="Unassembled WGS sequence"/>
</dbReference>
<evidence type="ECO:0000313" key="8">
    <source>
        <dbReference type="Proteomes" id="UP000433483"/>
    </source>
</evidence>
<evidence type="ECO:0000313" key="7">
    <source>
        <dbReference type="Proteomes" id="UP000429523"/>
    </source>
</evidence>
<protein>
    <submittedName>
        <fullName evidence="5">Uncharacterized protein</fullName>
    </submittedName>
</protein>
<dbReference type="OrthoDB" id="129256at2759"/>
<dbReference type="EMBL" id="QXFZ01000034">
    <property type="protein sequence ID" value="KAE9138397.1"/>
    <property type="molecule type" value="Genomic_DNA"/>
</dbReference>
<organism evidence="5 9">
    <name type="scientific">Phytophthora fragariae</name>
    <dbReference type="NCBI Taxonomy" id="53985"/>
    <lineage>
        <taxon>Eukaryota</taxon>
        <taxon>Sar</taxon>
        <taxon>Stramenopiles</taxon>
        <taxon>Oomycota</taxon>
        <taxon>Peronosporomycetes</taxon>
        <taxon>Peronosporales</taxon>
        <taxon>Peronosporaceae</taxon>
        <taxon>Phytophthora</taxon>
    </lineage>
</organism>
<feature type="compositionally biased region" description="Low complexity" evidence="1">
    <location>
        <begin position="92"/>
        <end position="117"/>
    </location>
</feature>
<dbReference type="EMBL" id="QXGA01000027">
    <property type="protein sequence ID" value="KAE9154873.1"/>
    <property type="molecule type" value="Genomic_DNA"/>
</dbReference>
<evidence type="ECO:0000256" key="1">
    <source>
        <dbReference type="SAM" id="MobiDB-lite"/>
    </source>
</evidence>
<feature type="compositionally biased region" description="Basic and acidic residues" evidence="1">
    <location>
        <begin position="82"/>
        <end position="91"/>
    </location>
</feature>
<accession>A0A6A3UW54</accession>
<dbReference type="Proteomes" id="UP000440732">
    <property type="component" value="Unassembled WGS sequence"/>
</dbReference>
<evidence type="ECO:0000313" key="10">
    <source>
        <dbReference type="Proteomes" id="UP000441208"/>
    </source>
</evidence>
<evidence type="ECO:0000313" key="9">
    <source>
        <dbReference type="Proteomes" id="UP000440732"/>
    </source>
</evidence>
<dbReference type="EMBL" id="QXFW01000023">
    <property type="protein sequence ID" value="KAE9029720.1"/>
    <property type="molecule type" value="Genomic_DNA"/>
</dbReference>
<dbReference type="Proteomes" id="UP000460718">
    <property type="component" value="Unassembled WGS sequence"/>
</dbReference>
<dbReference type="AlphaFoldDB" id="A0A6A3UW54"/>
<evidence type="ECO:0000313" key="6">
    <source>
        <dbReference type="EMBL" id="KAE9235513.1"/>
    </source>
</evidence>
<sequence length="297" mass="32911">MGKRKHIKPLAWSRLSTKLNKLGWRFERPKGLASENRFYTPTGWKKRPNATHLVDYFDGVDEVWKHLPAQVLYDEVPPTKRQAAEASEHNRPTPAGTTAATAVVSESAVEAPSAVPSAPRPAEPSSRSPATSPAKAPAKTPAKSPAKRPVKSTAKAPTKSPAAMTPRKRARKATPSTPVISSPQDPTRVQPPRNARRPAESVDISAGDDQMDSGDDDDYRVEEDDGESDVEGTSFDKMTKDQFSEHAKTGWTTYFKQDSKCRPVFYMISVRVIMYETLTQFVDSLLWVLLYNYLLPS</sequence>
<name>A0A6A3UW54_9STRA</name>
<evidence type="ECO:0000313" key="3">
    <source>
        <dbReference type="EMBL" id="KAE9029720.1"/>
    </source>
</evidence>
<evidence type="ECO:0000313" key="4">
    <source>
        <dbReference type="EMBL" id="KAE9138397.1"/>
    </source>
</evidence>
<feature type="compositionally biased region" description="Acidic residues" evidence="1">
    <location>
        <begin position="209"/>
        <end position="230"/>
    </location>
</feature>
<proteinExistence type="predicted"/>
<dbReference type="EMBL" id="QXGB01000035">
    <property type="protein sequence ID" value="KAE9235513.1"/>
    <property type="molecule type" value="Genomic_DNA"/>
</dbReference>